<dbReference type="InterPro" id="IPR050366">
    <property type="entry name" value="BP-dependent_transpt_permease"/>
</dbReference>
<feature type="transmembrane region" description="Helical" evidence="7">
    <location>
        <begin position="52"/>
        <end position="73"/>
    </location>
</feature>
<evidence type="ECO:0000259" key="9">
    <source>
        <dbReference type="PROSITE" id="PS50928"/>
    </source>
</evidence>
<dbReference type="InterPro" id="IPR000515">
    <property type="entry name" value="MetI-like"/>
</dbReference>
<dbReference type="Gene3D" id="1.10.3720.10">
    <property type="entry name" value="MetI-like"/>
    <property type="match status" value="1"/>
</dbReference>
<dbReference type="EMBL" id="JACCBJ010000001">
    <property type="protein sequence ID" value="NYD76222.1"/>
    <property type="molecule type" value="Genomic_DNA"/>
</dbReference>
<dbReference type="InterPro" id="IPR035906">
    <property type="entry name" value="MetI-like_sf"/>
</dbReference>
<name>A0A852T5U3_9MICO</name>
<keyword evidence="4 7" id="KW-0812">Transmembrane</keyword>
<dbReference type="RefSeq" id="WP_179457938.1">
    <property type="nucleotide sequence ID" value="NZ_BAAAPX010000001.1"/>
</dbReference>
<proteinExistence type="inferred from homology"/>
<dbReference type="GO" id="GO:0055085">
    <property type="term" value="P:transmembrane transport"/>
    <property type="evidence" value="ECO:0007669"/>
    <property type="project" value="InterPro"/>
</dbReference>
<protein>
    <submittedName>
        <fullName evidence="10">Peptide/nickel transport system permease protein</fullName>
    </submittedName>
</protein>
<reference evidence="10 11" key="1">
    <citation type="submission" date="2020-07" db="EMBL/GenBank/DDBJ databases">
        <title>Sequencing the genomes of 1000 actinobacteria strains.</title>
        <authorList>
            <person name="Klenk H.-P."/>
        </authorList>
    </citation>
    <scope>NUCLEOTIDE SEQUENCE [LARGE SCALE GENOMIC DNA]</scope>
    <source>
        <strain evidence="10 11">DSM 23871</strain>
    </source>
</reference>
<feature type="domain" description="ABC transmembrane type-1" evidence="9">
    <location>
        <begin position="110"/>
        <end position="302"/>
    </location>
</feature>
<dbReference type="PANTHER" id="PTHR43386">
    <property type="entry name" value="OLIGOPEPTIDE TRANSPORT SYSTEM PERMEASE PROTEIN APPC"/>
    <property type="match status" value="1"/>
</dbReference>
<keyword evidence="11" id="KW-1185">Reference proteome</keyword>
<feature type="transmembrane region" description="Helical" evidence="7">
    <location>
        <begin position="281"/>
        <end position="305"/>
    </location>
</feature>
<evidence type="ECO:0000256" key="7">
    <source>
        <dbReference type="RuleBase" id="RU363032"/>
    </source>
</evidence>
<evidence type="ECO:0000256" key="3">
    <source>
        <dbReference type="ARBA" id="ARBA00022475"/>
    </source>
</evidence>
<keyword evidence="2 7" id="KW-0813">Transport</keyword>
<accession>A0A852T5U3</accession>
<evidence type="ECO:0000256" key="2">
    <source>
        <dbReference type="ARBA" id="ARBA00022448"/>
    </source>
</evidence>
<evidence type="ECO:0000256" key="5">
    <source>
        <dbReference type="ARBA" id="ARBA00022989"/>
    </source>
</evidence>
<evidence type="ECO:0000256" key="6">
    <source>
        <dbReference type="ARBA" id="ARBA00023136"/>
    </source>
</evidence>
<organism evidence="10 11">
    <name type="scientific">Leifsonia soli</name>
    <dbReference type="NCBI Taxonomy" id="582665"/>
    <lineage>
        <taxon>Bacteria</taxon>
        <taxon>Bacillati</taxon>
        <taxon>Actinomycetota</taxon>
        <taxon>Actinomycetes</taxon>
        <taxon>Micrococcales</taxon>
        <taxon>Microbacteriaceae</taxon>
        <taxon>Leifsonia</taxon>
    </lineage>
</organism>
<feature type="region of interest" description="Disordered" evidence="8">
    <location>
        <begin position="1"/>
        <end position="24"/>
    </location>
</feature>
<dbReference type="Proteomes" id="UP000589620">
    <property type="component" value="Unassembled WGS sequence"/>
</dbReference>
<evidence type="ECO:0000313" key="11">
    <source>
        <dbReference type="Proteomes" id="UP000589620"/>
    </source>
</evidence>
<keyword evidence="5 7" id="KW-1133">Transmembrane helix</keyword>
<feature type="transmembrane region" description="Helical" evidence="7">
    <location>
        <begin position="148"/>
        <end position="168"/>
    </location>
</feature>
<comment type="subcellular location">
    <subcellularLocation>
        <location evidence="1 7">Cell membrane</location>
        <topology evidence="1 7">Multi-pass membrane protein</topology>
    </subcellularLocation>
</comment>
<sequence>MSFTQQELADPGLSGSEPDADDDTAAARTGFLRAAGRPRRGDRRRTSRGWKFWVGIAICAFFALVALTAPFLVPNPNQSSPVGLQPPSADHWFGTTNIGQDVFAQVYAGTTGSVVIGVVAGAITVVLSMLFGIGGAFLGGFWDNLSSLISNVFLVIPGLPLLIIVTDYVESRDIVVIAIVIALVSWAGAARVLRAQTLSVRSRDYVDAARVASESSWRIMLREILPNLMPIIASQFVFGALGAILAEAGLSFLGLGAPGGKSWGSILFFAQNAQAITLGAWWWFVPPGLCIAILGAALGLINFSIDERINPRLRTAAIAKRSRSRSTAPKGAAA</sequence>
<comment type="caution">
    <text evidence="10">The sequence shown here is derived from an EMBL/GenBank/DDBJ whole genome shotgun (WGS) entry which is preliminary data.</text>
</comment>
<dbReference type="SUPFAM" id="SSF161098">
    <property type="entry name" value="MetI-like"/>
    <property type="match status" value="1"/>
</dbReference>
<evidence type="ECO:0000256" key="4">
    <source>
        <dbReference type="ARBA" id="ARBA00022692"/>
    </source>
</evidence>
<evidence type="ECO:0000256" key="8">
    <source>
        <dbReference type="SAM" id="MobiDB-lite"/>
    </source>
</evidence>
<dbReference type="PROSITE" id="PS50928">
    <property type="entry name" value="ABC_TM1"/>
    <property type="match status" value="1"/>
</dbReference>
<dbReference type="CDD" id="cd06261">
    <property type="entry name" value="TM_PBP2"/>
    <property type="match status" value="1"/>
</dbReference>
<evidence type="ECO:0000313" key="10">
    <source>
        <dbReference type="EMBL" id="NYD76222.1"/>
    </source>
</evidence>
<dbReference type="PANTHER" id="PTHR43386:SF1">
    <property type="entry name" value="D,D-DIPEPTIDE TRANSPORT SYSTEM PERMEASE PROTEIN DDPC-RELATED"/>
    <property type="match status" value="1"/>
</dbReference>
<feature type="transmembrane region" description="Helical" evidence="7">
    <location>
        <begin position="174"/>
        <end position="193"/>
    </location>
</feature>
<evidence type="ECO:0000256" key="1">
    <source>
        <dbReference type="ARBA" id="ARBA00004651"/>
    </source>
</evidence>
<feature type="transmembrane region" description="Helical" evidence="7">
    <location>
        <begin position="228"/>
        <end position="253"/>
    </location>
</feature>
<dbReference type="AlphaFoldDB" id="A0A852T5U3"/>
<dbReference type="GO" id="GO:0005886">
    <property type="term" value="C:plasma membrane"/>
    <property type="evidence" value="ECO:0007669"/>
    <property type="project" value="UniProtKB-SubCell"/>
</dbReference>
<comment type="similarity">
    <text evidence="7">Belongs to the binding-protein-dependent transport system permease family.</text>
</comment>
<keyword evidence="3" id="KW-1003">Cell membrane</keyword>
<dbReference type="Pfam" id="PF00528">
    <property type="entry name" value="BPD_transp_1"/>
    <property type="match status" value="1"/>
</dbReference>
<feature type="transmembrane region" description="Helical" evidence="7">
    <location>
        <begin position="114"/>
        <end position="141"/>
    </location>
</feature>
<gene>
    <name evidence="10" type="ORF">BJ963_003741</name>
</gene>
<keyword evidence="6 7" id="KW-0472">Membrane</keyword>